<dbReference type="SMART" id="SM00387">
    <property type="entry name" value="HATPase_c"/>
    <property type="match status" value="1"/>
</dbReference>
<reference evidence="14" key="1">
    <citation type="submission" date="2022-11" db="EMBL/GenBank/DDBJ databases">
        <title>Draft genome sequence of Hoeflea poritis E7-10 and Hoeflea prorocentri PM5-8, separated from scleractinian coral Porites lutea and marine dinoflagellate.</title>
        <authorList>
            <person name="Zhang G."/>
            <person name="Wei Q."/>
            <person name="Cai L."/>
        </authorList>
    </citation>
    <scope>NUCLEOTIDE SEQUENCE</scope>
    <source>
        <strain evidence="14">PM5-8</strain>
    </source>
</reference>
<proteinExistence type="predicted"/>
<organism evidence="14 15">
    <name type="scientific">Hoeflea prorocentri</name>
    <dbReference type="NCBI Taxonomy" id="1922333"/>
    <lineage>
        <taxon>Bacteria</taxon>
        <taxon>Pseudomonadati</taxon>
        <taxon>Pseudomonadota</taxon>
        <taxon>Alphaproteobacteria</taxon>
        <taxon>Hyphomicrobiales</taxon>
        <taxon>Rhizobiaceae</taxon>
        <taxon>Hoeflea</taxon>
    </lineage>
</organism>
<evidence type="ECO:0000259" key="12">
    <source>
        <dbReference type="PROSITE" id="PS50109"/>
    </source>
</evidence>
<dbReference type="InterPro" id="IPR036097">
    <property type="entry name" value="HisK_dim/P_sf"/>
</dbReference>
<dbReference type="Gene3D" id="1.10.287.130">
    <property type="match status" value="1"/>
</dbReference>
<dbReference type="Gene3D" id="6.10.340.10">
    <property type="match status" value="1"/>
</dbReference>
<dbReference type="PRINTS" id="PR00344">
    <property type="entry name" value="BCTRLSENSOR"/>
</dbReference>
<dbReference type="InterPro" id="IPR036890">
    <property type="entry name" value="HATPase_C_sf"/>
</dbReference>
<evidence type="ECO:0000256" key="10">
    <source>
        <dbReference type="ARBA" id="ARBA00023136"/>
    </source>
</evidence>
<feature type="transmembrane region" description="Helical" evidence="11">
    <location>
        <begin position="12"/>
        <end position="34"/>
    </location>
</feature>
<evidence type="ECO:0000256" key="1">
    <source>
        <dbReference type="ARBA" id="ARBA00000085"/>
    </source>
</evidence>
<dbReference type="InterPro" id="IPR003661">
    <property type="entry name" value="HisK_dim/P_dom"/>
</dbReference>
<dbReference type="SUPFAM" id="SSF158472">
    <property type="entry name" value="HAMP domain-like"/>
    <property type="match status" value="1"/>
</dbReference>
<evidence type="ECO:0000256" key="7">
    <source>
        <dbReference type="ARBA" id="ARBA00022777"/>
    </source>
</evidence>
<dbReference type="EC" id="2.7.13.3" evidence="3"/>
<evidence type="ECO:0000313" key="14">
    <source>
        <dbReference type="EMBL" id="MDA5399297.1"/>
    </source>
</evidence>
<dbReference type="Pfam" id="PF00672">
    <property type="entry name" value="HAMP"/>
    <property type="match status" value="1"/>
</dbReference>
<dbReference type="PANTHER" id="PTHR45436">
    <property type="entry name" value="SENSOR HISTIDINE KINASE YKOH"/>
    <property type="match status" value="1"/>
</dbReference>
<dbReference type="SUPFAM" id="SSF47384">
    <property type="entry name" value="Homodimeric domain of signal transducing histidine kinase"/>
    <property type="match status" value="1"/>
</dbReference>
<protein>
    <recommendedName>
        <fullName evidence="3">histidine kinase</fullName>
        <ecNumber evidence="3">2.7.13.3</ecNumber>
    </recommendedName>
</protein>
<keyword evidence="14" id="KW-0067">ATP-binding</keyword>
<evidence type="ECO:0000256" key="4">
    <source>
        <dbReference type="ARBA" id="ARBA00022553"/>
    </source>
</evidence>
<keyword evidence="8 11" id="KW-1133">Transmembrane helix</keyword>
<dbReference type="EMBL" id="JAPJZI010000001">
    <property type="protein sequence ID" value="MDA5399297.1"/>
    <property type="molecule type" value="Genomic_DNA"/>
</dbReference>
<evidence type="ECO:0000256" key="8">
    <source>
        <dbReference type="ARBA" id="ARBA00022989"/>
    </source>
</evidence>
<feature type="transmembrane region" description="Helical" evidence="11">
    <location>
        <begin position="165"/>
        <end position="184"/>
    </location>
</feature>
<dbReference type="GO" id="GO:0005524">
    <property type="term" value="F:ATP binding"/>
    <property type="evidence" value="ECO:0007669"/>
    <property type="project" value="UniProtKB-KW"/>
</dbReference>
<feature type="domain" description="HAMP" evidence="13">
    <location>
        <begin position="186"/>
        <end position="239"/>
    </location>
</feature>
<dbReference type="PROSITE" id="PS50109">
    <property type="entry name" value="HIS_KIN"/>
    <property type="match status" value="1"/>
</dbReference>
<dbReference type="Proteomes" id="UP001151234">
    <property type="component" value="Unassembled WGS sequence"/>
</dbReference>
<dbReference type="CDD" id="cd00075">
    <property type="entry name" value="HATPase"/>
    <property type="match status" value="1"/>
</dbReference>
<dbReference type="InterPro" id="IPR003594">
    <property type="entry name" value="HATPase_dom"/>
</dbReference>
<sequence>MSRFGTLLRTTAVRMSALYLGLFSICAVALVFYVTDLTSSLLTQQTRQIVQDELKVLGNFYNRGGVSMLIGHMDRRSREPGANLYIIASTNGRILAGNVESLEAGVLDIEGWTESPFTYRRFYQPEGTPGHAALAQVIFLPNGMRVLVGRDLGEPTRFRTMVRSSLAMALGIMMIGALVIWFVIGRGALQRIDRVSQASRKIMAGDLSQRLPVSGSRDEFDRLSEALNAMLGRIEKLNEGLRQVSDNIAHDLKTPLTRLRNRAEAALAGDRDTEAYREAMQEMIEESDQLIRTFNALLMISRVEAGAAVAEMSEVDLTQIAHDVAELYEPVAEEAGVALSTRIDDGVKVTGNRELIGQALTNLIDNAIKYSADGEGTPRIQVRLDAAGSGVVLSVADSGPGIPETMRTNVVKRFVRLDESRSIPGTGLGLSLVDAIMDLHGGRLELVNCCENEQCGLCARMVFDMRS</sequence>
<dbReference type="SUPFAM" id="SSF55874">
    <property type="entry name" value="ATPase domain of HSP90 chaperone/DNA topoisomerase II/histidine kinase"/>
    <property type="match status" value="1"/>
</dbReference>
<evidence type="ECO:0000256" key="9">
    <source>
        <dbReference type="ARBA" id="ARBA00023012"/>
    </source>
</evidence>
<comment type="subcellular location">
    <subcellularLocation>
        <location evidence="2">Membrane</location>
    </subcellularLocation>
</comment>
<comment type="catalytic activity">
    <reaction evidence="1">
        <text>ATP + protein L-histidine = ADP + protein N-phospho-L-histidine.</text>
        <dbReference type="EC" id="2.7.13.3"/>
    </reaction>
</comment>
<dbReference type="SMART" id="SM00388">
    <property type="entry name" value="HisKA"/>
    <property type="match status" value="1"/>
</dbReference>
<keyword evidence="7" id="KW-0418">Kinase</keyword>
<dbReference type="GO" id="GO:0000155">
    <property type="term" value="F:phosphorelay sensor kinase activity"/>
    <property type="evidence" value="ECO:0007669"/>
    <property type="project" value="InterPro"/>
</dbReference>
<dbReference type="GO" id="GO:0005886">
    <property type="term" value="C:plasma membrane"/>
    <property type="evidence" value="ECO:0007669"/>
    <property type="project" value="TreeGrafter"/>
</dbReference>
<evidence type="ECO:0000259" key="13">
    <source>
        <dbReference type="PROSITE" id="PS50885"/>
    </source>
</evidence>
<dbReference type="Gene3D" id="3.30.565.10">
    <property type="entry name" value="Histidine kinase-like ATPase, C-terminal domain"/>
    <property type="match status" value="1"/>
</dbReference>
<evidence type="ECO:0000256" key="5">
    <source>
        <dbReference type="ARBA" id="ARBA00022679"/>
    </source>
</evidence>
<dbReference type="CDD" id="cd00082">
    <property type="entry name" value="HisKA"/>
    <property type="match status" value="1"/>
</dbReference>
<dbReference type="RefSeq" id="WP_267990740.1">
    <property type="nucleotide sequence ID" value="NZ_JAPJZI010000001.1"/>
</dbReference>
<keyword evidence="14" id="KW-0547">Nucleotide-binding</keyword>
<dbReference type="InterPro" id="IPR005467">
    <property type="entry name" value="His_kinase_dom"/>
</dbReference>
<evidence type="ECO:0000256" key="3">
    <source>
        <dbReference type="ARBA" id="ARBA00012438"/>
    </source>
</evidence>
<keyword evidence="6 11" id="KW-0812">Transmembrane</keyword>
<dbReference type="SMART" id="SM00304">
    <property type="entry name" value="HAMP"/>
    <property type="match status" value="1"/>
</dbReference>
<dbReference type="Pfam" id="PF00512">
    <property type="entry name" value="HisKA"/>
    <property type="match status" value="1"/>
</dbReference>
<keyword evidence="15" id="KW-1185">Reference proteome</keyword>
<keyword evidence="9" id="KW-0902">Two-component regulatory system</keyword>
<keyword evidence="4" id="KW-0597">Phosphoprotein</keyword>
<evidence type="ECO:0000256" key="6">
    <source>
        <dbReference type="ARBA" id="ARBA00022692"/>
    </source>
</evidence>
<dbReference type="PANTHER" id="PTHR45436:SF8">
    <property type="entry name" value="HISTIDINE KINASE"/>
    <property type="match status" value="1"/>
</dbReference>
<accession>A0A9X3UHM0</accession>
<evidence type="ECO:0000256" key="2">
    <source>
        <dbReference type="ARBA" id="ARBA00004370"/>
    </source>
</evidence>
<name>A0A9X3UHM0_9HYPH</name>
<evidence type="ECO:0000256" key="11">
    <source>
        <dbReference type="SAM" id="Phobius"/>
    </source>
</evidence>
<evidence type="ECO:0000313" key="15">
    <source>
        <dbReference type="Proteomes" id="UP001151234"/>
    </source>
</evidence>
<comment type="caution">
    <text evidence="14">The sequence shown here is derived from an EMBL/GenBank/DDBJ whole genome shotgun (WGS) entry which is preliminary data.</text>
</comment>
<dbReference type="InterPro" id="IPR004358">
    <property type="entry name" value="Sig_transdc_His_kin-like_C"/>
</dbReference>
<dbReference type="CDD" id="cd06225">
    <property type="entry name" value="HAMP"/>
    <property type="match status" value="1"/>
</dbReference>
<dbReference type="PROSITE" id="PS50885">
    <property type="entry name" value="HAMP"/>
    <property type="match status" value="1"/>
</dbReference>
<dbReference type="InterPro" id="IPR050428">
    <property type="entry name" value="TCS_sensor_his_kinase"/>
</dbReference>
<keyword evidence="10 11" id="KW-0472">Membrane</keyword>
<dbReference type="Pfam" id="PF02518">
    <property type="entry name" value="HATPase_c"/>
    <property type="match status" value="1"/>
</dbReference>
<gene>
    <name evidence="14" type="ORF">OQ273_12000</name>
</gene>
<keyword evidence="5" id="KW-0808">Transferase</keyword>
<dbReference type="InterPro" id="IPR003660">
    <property type="entry name" value="HAMP_dom"/>
</dbReference>
<dbReference type="AlphaFoldDB" id="A0A9X3UHM0"/>
<feature type="domain" description="Histidine kinase" evidence="12">
    <location>
        <begin position="247"/>
        <end position="446"/>
    </location>
</feature>